<evidence type="ECO:0000256" key="4">
    <source>
        <dbReference type="ARBA" id="ARBA00048782"/>
    </source>
</evidence>
<dbReference type="Gene3D" id="3.30.1060.10">
    <property type="entry name" value="Peptide methionine sulphoxide reductase MsrA"/>
    <property type="match status" value="1"/>
</dbReference>
<evidence type="ECO:0000313" key="7">
    <source>
        <dbReference type="Proteomes" id="UP000272117"/>
    </source>
</evidence>
<comment type="caution">
    <text evidence="6">The sequence shown here is derived from an EMBL/GenBank/DDBJ whole genome shotgun (WGS) entry which is preliminary data.</text>
</comment>
<dbReference type="RefSeq" id="WP_123126095.1">
    <property type="nucleotide sequence ID" value="NZ_RJJD01000003.1"/>
</dbReference>
<sequence>MRPPEQTTSVQNPVKGESSLVTFSMGCFWKPEALFGGVEGVQKTWVGYVGGDSDNPTYWNLGQHIETVQLEINTSLVSYRQLLDLFFTNHSPTKAPWKRQYTSAIFFRSPGQEEIIRQRIAQEEKKIQQKLFTLVLPFQKFYLAEERHQKWYLQRNPALRSELLKSFPNFPEFLNSTAASQLNAYLAGFWPKPKAEFLLQKMPLSEARKQIILAQPLLRNVAHCS</sequence>
<dbReference type="AlphaFoldDB" id="A0A3M9MW95"/>
<evidence type="ECO:0000313" key="6">
    <source>
        <dbReference type="EMBL" id="RNI29038.1"/>
    </source>
</evidence>
<dbReference type="EMBL" id="RJJD01000003">
    <property type="protein sequence ID" value="RNI29038.1"/>
    <property type="molecule type" value="Genomic_DNA"/>
</dbReference>
<name>A0A3M9MW95_9BACT</name>
<dbReference type="OrthoDB" id="4174719at2"/>
<dbReference type="Proteomes" id="UP000272117">
    <property type="component" value="Unassembled WGS sequence"/>
</dbReference>
<keyword evidence="7" id="KW-1185">Reference proteome</keyword>
<evidence type="ECO:0000256" key="1">
    <source>
        <dbReference type="ARBA" id="ARBA00012502"/>
    </source>
</evidence>
<organism evidence="6 7">
    <name type="scientific">Rufibacter latericius</name>
    <dbReference type="NCBI Taxonomy" id="2487040"/>
    <lineage>
        <taxon>Bacteria</taxon>
        <taxon>Pseudomonadati</taxon>
        <taxon>Bacteroidota</taxon>
        <taxon>Cytophagia</taxon>
        <taxon>Cytophagales</taxon>
        <taxon>Hymenobacteraceae</taxon>
        <taxon>Rufibacter</taxon>
    </lineage>
</organism>
<dbReference type="PANTHER" id="PTHR43774:SF1">
    <property type="entry name" value="PEPTIDE METHIONINE SULFOXIDE REDUCTASE MSRA 2"/>
    <property type="match status" value="1"/>
</dbReference>
<dbReference type="InterPro" id="IPR036509">
    <property type="entry name" value="Met_Sox_Rdtase_MsrA_sf"/>
</dbReference>
<dbReference type="InterPro" id="IPR002569">
    <property type="entry name" value="Met_Sox_Rdtase_MsrA_dom"/>
</dbReference>
<gene>
    <name evidence="6" type="ORF">EFB08_06290</name>
</gene>
<reference evidence="6 7" key="1">
    <citation type="submission" date="2018-11" db="EMBL/GenBank/DDBJ databases">
        <title>Rufibacter latericius sp. nov., isolated from water in Baiyang Lake.</title>
        <authorList>
            <person name="Yang Y."/>
        </authorList>
    </citation>
    <scope>NUCLEOTIDE SEQUENCE [LARGE SCALE GENOMIC DNA]</scope>
    <source>
        <strain evidence="6 7">R-22-1c-1</strain>
    </source>
</reference>
<proteinExistence type="predicted"/>
<evidence type="ECO:0000256" key="3">
    <source>
        <dbReference type="ARBA" id="ARBA00047806"/>
    </source>
</evidence>
<dbReference type="EC" id="1.8.4.11" evidence="1"/>
<dbReference type="PANTHER" id="PTHR43774">
    <property type="entry name" value="PEPTIDE METHIONINE SULFOXIDE REDUCTASE"/>
    <property type="match status" value="1"/>
</dbReference>
<dbReference type="Pfam" id="PF01625">
    <property type="entry name" value="PMSR"/>
    <property type="match status" value="1"/>
</dbReference>
<keyword evidence="2" id="KW-0560">Oxidoreductase</keyword>
<comment type="catalytic activity">
    <reaction evidence="4">
        <text>[thioredoxin]-disulfide + L-methionine + H2O = L-methionine (S)-S-oxide + [thioredoxin]-dithiol</text>
        <dbReference type="Rhea" id="RHEA:19993"/>
        <dbReference type="Rhea" id="RHEA-COMP:10698"/>
        <dbReference type="Rhea" id="RHEA-COMP:10700"/>
        <dbReference type="ChEBI" id="CHEBI:15377"/>
        <dbReference type="ChEBI" id="CHEBI:29950"/>
        <dbReference type="ChEBI" id="CHEBI:50058"/>
        <dbReference type="ChEBI" id="CHEBI:57844"/>
        <dbReference type="ChEBI" id="CHEBI:58772"/>
        <dbReference type="EC" id="1.8.4.11"/>
    </reaction>
</comment>
<protein>
    <recommendedName>
        <fullName evidence="1">peptide-methionine (S)-S-oxide reductase</fullName>
        <ecNumber evidence="1">1.8.4.11</ecNumber>
    </recommendedName>
</protein>
<evidence type="ECO:0000256" key="2">
    <source>
        <dbReference type="ARBA" id="ARBA00023002"/>
    </source>
</evidence>
<dbReference type="GO" id="GO:0008113">
    <property type="term" value="F:peptide-methionine (S)-S-oxide reductase activity"/>
    <property type="evidence" value="ECO:0007669"/>
    <property type="project" value="UniProtKB-EC"/>
</dbReference>
<dbReference type="SUPFAM" id="SSF55068">
    <property type="entry name" value="Peptide methionine sulfoxide reductase"/>
    <property type="match status" value="1"/>
</dbReference>
<evidence type="ECO:0000259" key="5">
    <source>
        <dbReference type="Pfam" id="PF01625"/>
    </source>
</evidence>
<comment type="catalytic activity">
    <reaction evidence="3">
        <text>L-methionyl-[protein] + [thioredoxin]-disulfide + H2O = L-methionyl-(S)-S-oxide-[protein] + [thioredoxin]-dithiol</text>
        <dbReference type="Rhea" id="RHEA:14217"/>
        <dbReference type="Rhea" id="RHEA-COMP:10698"/>
        <dbReference type="Rhea" id="RHEA-COMP:10700"/>
        <dbReference type="Rhea" id="RHEA-COMP:12313"/>
        <dbReference type="Rhea" id="RHEA-COMP:12315"/>
        <dbReference type="ChEBI" id="CHEBI:15377"/>
        <dbReference type="ChEBI" id="CHEBI:16044"/>
        <dbReference type="ChEBI" id="CHEBI:29950"/>
        <dbReference type="ChEBI" id="CHEBI:44120"/>
        <dbReference type="ChEBI" id="CHEBI:50058"/>
        <dbReference type="EC" id="1.8.4.11"/>
    </reaction>
</comment>
<feature type="domain" description="Peptide methionine sulphoxide reductase MsrA" evidence="5">
    <location>
        <begin position="21"/>
        <end position="157"/>
    </location>
</feature>
<accession>A0A3M9MW95</accession>